<dbReference type="EMBL" id="SCEB01001699">
    <property type="protein sequence ID" value="RXM96320.1"/>
    <property type="molecule type" value="Genomic_DNA"/>
</dbReference>
<keyword evidence="6" id="KW-0653">Protein transport</keyword>
<comment type="similarity">
    <text evidence="3">Belongs to the SecE/SEC61-gamma family.</text>
</comment>
<protein>
    <submittedName>
        <fullName evidence="13">Retinol dehydrogenase 12</fullName>
    </submittedName>
</protein>
<dbReference type="Gene3D" id="3.40.50.720">
    <property type="entry name" value="NAD(P)-binding Rossmann-like Domain"/>
    <property type="match status" value="1"/>
</dbReference>
<keyword evidence="9" id="KW-0811">Translocation</keyword>
<proteinExistence type="inferred from homology"/>
<name>A0A444V7J4_ACIRT</name>
<dbReference type="SUPFAM" id="SSF51735">
    <property type="entry name" value="NAD(P)-binding Rossmann-fold domains"/>
    <property type="match status" value="1"/>
</dbReference>
<dbReference type="Gene3D" id="1.20.5.820">
    <property type="entry name" value="Preprotein translocase SecE subunit"/>
    <property type="match status" value="1"/>
</dbReference>
<keyword evidence="14" id="KW-1185">Reference proteome</keyword>
<keyword evidence="8" id="KW-0560">Oxidoreductase</keyword>
<evidence type="ECO:0000256" key="9">
    <source>
        <dbReference type="ARBA" id="ARBA00023010"/>
    </source>
</evidence>
<evidence type="ECO:0000256" key="5">
    <source>
        <dbReference type="ARBA" id="ARBA00022692"/>
    </source>
</evidence>
<evidence type="ECO:0000256" key="12">
    <source>
        <dbReference type="SAM" id="Phobius"/>
    </source>
</evidence>
<evidence type="ECO:0000256" key="10">
    <source>
        <dbReference type="ARBA" id="ARBA00023136"/>
    </source>
</evidence>
<organism evidence="13 14">
    <name type="scientific">Acipenser ruthenus</name>
    <name type="common">Sterlet sturgeon</name>
    <dbReference type="NCBI Taxonomy" id="7906"/>
    <lineage>
        <taxon>Eukaryota</taxon>
        <taxon>Metazoa</taxon>
        <taxon>Chordata</taxon>
        <taxon>Craniata</taxon>
        <taxon>Vertebrata</taxon>
        <taxon>Euteleostomi</taxon>
        <taxon>Actinopterygii</taxon>
        <taxon>Chondrostei</taxon>
        <taxon>Acipenseriformes</taxon>
        <taxon>Acipenseridae</taxon>
        <taxon>Acipenser</taxon>
    </lineage>
</organism>
<comment type="caution">
    <text evidence="13">The sequence shown here is derived from an EMBL/GenBank/DDBJ whole genome shotgun (WGS) entry which is preliminary data.</text>
</comment>
<dbReference type="GO" id="GO:0016020">
    <property type="term" value="C:membrane"/>
    <property type="evidence" value="ECO:0007669"/>
    <property type="project" value="UniProtKB-SubCell"/>
</dbReference>
<keyword evidence="10 12" id="KW-0472">Membrane</keyword>
<gene>
    <name evidence="13" type="ORF">EOD39_15828</name>
</gene>
<sequence length="245" mass="27469">MTGNKNTTFISNGQVMNFSGDVIVVYVSQNSQTSTGRTEETFGCPVQEENSGGISEDDTKQEQDDLPQVNIAYPLQEGTQNKKEGPVRRARVILACRDMEKANDAAKDIINDIGRNTVIPCKLDLADTKSICEFAEQIYNRHFFLTFLLLDLLKQLRPARIISLSSITHSMGKSQFDDLNSEKSYHPVKAYVQSKLANVLFTRELARRLEEFQKIAMATAIGFAIMGFIGFFVKLIHIPINNIIV</sequence>
<dbReference type="InterPro" id="IPR036291">
    <property type="entry name" value="NAD(P)-bd_dom_sf"/>
</dbReference>
<dbReference type="InterPro" id="IPR023391">
    <property type="entry name" value="Prot_translocase_SecE_dom_sf"/>
</dbReference>
<dbReference type="Proteomes" id="UP000289886">
    <property type="component" value="Unassembled WGS sequence"/>
</dbReference>
<evidence type="ECO:0000256" key="3">
    <source>
        <dbReference type="ARBA" id="ARBA00008274"/>
    </source>
</evidence>
<comment type="subcellular location">
    <subcellularLocation>
        <location evidence="1">Membrane</location>
    </subcellularLocation>
</comment>
<dbReference type="GO" id="GO:0006605">
    <property type="term" value="P:protein targeting"/>
    <property type="evidence" value="ECO:0007669"/>
    <property type="project" value="InterPro"/>
</dbReference>
<keyword evidence="4" id="KW-0813">Transport</keyword>
<evidence type="ECO:0000313" key="13">
    <source>
        <dbReference type="EMBL" id="RXM96320.1"/>
    </source>
</evidence>
<dbReference type="AlphaFoldDB" id="A0A444V7J4"/>
<evidence type="ECO:0000313" key="14">
    <source>
        <dbReference type="Proteomes" id="UP000289886"/>
    </source>
</evidence>
<dbReference type="GO" id="GO:0016491">
    <property type="term" value="F:oxidoreductase activity"/>
    <property type="evidence" value="ECO:0007669"/>
    <property type="project" value="UniProtKB-KW"/>
</dbReference>
<evidence type="ECO:0000256" key="7">
    <source>
        <dbReference type="ARBA" id="ARBA00022989"/>
    </source>
</evidence>
<feature type="region of interest" description="Disordered" evidence="11">
    <location>
        <begin position="34"/>
        <end position="63"/>
    </location>
</feature>
<evidence type="ECO:0000256" key="11">
    <source>
        <dbReference type="SAM" id="MobiDB-lite"/>
    </source>
</evidence>
<dbReference type="PANTHER" id="PTHR43157:SF54">
    <property type="entry name" value="RETINOL DEHYDROGENASE 12-LIKE ISOFORM X1-RELATED"/>
    <property type="match status" value="1"/>
</dbReference>
<evidence type="ECO:0000256" key="6">
    <source>
        <dbReference type="ARBA" id="ARBA00022927"/>
    </source>
</evidence>
<comment type="similarity">
    <text evidence="2">Belongs to the short-chain dehydrogenases/reductases (SDR) family.</text>
</comment>
<dbReference type="GO" id="GO:0006886">
    <property type="term" value="P:intracellular protein transport"/>
    <property type="evidence" value="ECO:0007669"/>
    <property type="project" value="InterPro"/>
</dbReference>
<reference evidence="13 14" key="1">
    <citation type="submission" date="2019-01" db="EMBL/GenBank/DDBJ databases">
        <title>Draft Genome and Complete Hox-Cluster Characterization of the Sterlet Sturgeon (Acipenser ruthenus).</title>
        <authorList>
            <person name="Wei Q."/>
        </authorList>
    </citation>
    <scope>NUCLEOTIDE SEQUENCE [LARGE SCALE GENOMIC DNA]</scope>
    <source>
        <strain evidence="13">WHYD16114868_AA</strain>
        <tissue evidence="13">Blood</tissue>
    </source>
</reference>
<evidence type="ECO:0000256" key="4">
    <source>
        <dbReference type="ARBA" id="ARBA00022448"/>
    </source>
</evidence>
<feature type="transmembrane region" description="Helical" evidence="12">
    <location>
        <begin position="215"/>
        <end position="240"/>
    </location>
</feature>
<keyword evidence="5 12" id="KW-0812">Transmembrane</keyword>
<dbReference type="PANTHER" id="PTHR43157">
    <property type="entry name" value="PHOSPHATIDYLINOSITOL-GLYCAN BIOSYNTHESIS CLASS F PROTEIN-RELATED"/>
    <property type="match status" value="1"/>
</dbReference>
<keyword evidence="7 12" id="KW-1133">Transmembrane helix</keyword>
<evidence type="ECO:0000256" key="8">
    <source>
        <dbReference type="ARBA" id="ARBA00023002"/>
    </source>
</evidence>
<dbReference type="InterPro" id="IPR001901">
    <property type="entry name" value="Translocase_SecE/Sec61-g"/>
</dbReference>
<evidence type="ECO:0000256" key="2">
    <source>
        <dbReference type="ARBA" id="ARBA00006484"/>
    </source>
</evidence>
<dbReference type="Pfam" id="PF00584">
    <property type="entry name" value="SecE"/>
    <property type="match status" value="1"/>
</dbReference>
<accession>A0A444V7J4</accession>
<evidence type="ECO:0000256" key="1">
    <source>
        <dbReference type="ARBA" id="ARBA00004370"/>
    </source>
</evidence>